<dbReference type="Gene3D" id="3.30.160.60">
    <property type="entry name" value="Classic Zinc Finger"/>
    <property type="match status" value="3"/>
</dbReference>
<protein>
    <recommendedName>
        <fullName evidence="11">C2H2-type domain-containing protein</fullName>
    </recommendedName>
</protein>
<evidence type="ECO:0000256" key="9">
    <source>
        <dbReference type="ARBA" id="ARBA00023242"/>
    </source>
</evidence>
<dbReference type="Pfam" id="PF00096">
    <property type="entry name" value="zf-C2H2"/>
    <property type="match status" value="2"/>
</dbReference>
<dbReference type="OrthoDB" id="8117402at2759"/>
<keyword evidence="7" id="KW-0238">DNA-binding</keyword>
<dbReference type="PANTHER" id="PTHR23235">
    <property type="entry name" value="KRUEPPEL-LIKE TRANSCRIPTION FACTOR"/>
    <property type="match status" value="1"/>
</dbReference>
<dbReference type="GO" id="GO:0000978">
    <property type="term" value="F:RNA polymerase II cis-regulatory region sequence-specific DNA binding"/>
    <property type="evidence" value="ECO:0007669"/>
    <property type="project" value="TreeGrafter"/>
</dbReference>
<dbReference type="AlphaFoldDB" id="A0A9P6T4N8"/>
<gene>
    <name evidence="12" type="ORF">BGZ80_009403</name>
</gene>
<dbReference type="Pfam" id="PF13912">
    <property type="entry name" value="zf-C2H2_6"/>
    <property type="match status" value="1"/>
</dbReference>
<dbReference type="Proteomes" id="UP000703661">
    <property type="component" value="Unassembled WGS sequence"/>
</dbReference>
<dbReference type="PROSITE" id="PS00028">
    <property type="entry name" value="ZINC_FINGER_C2H2_1"/>
    <property type="match status" value="2"/>
</dbReference>
<name>A0A9P6T4N8_9FUNG</name>
<evidence type="ECO:0000256" key="1">
    <source>
        <dbReference type="ARBA" id="ARBA00004123"/>
    </source>
</evidence>
<evidence type="ECO:0000256" key="6">
    <source>
        <dbReference type="ARBA" id="ARBA00023015"/>
    </source>
</evidence>
<dbReference type="SUPFAM" id="SSF57667">
    <property type="entry name" value="beta-beta-alpha zinc fingers"/>
    <property type="match status" value="2"/>
</dbReference>
<evidence type="ECO:0000256" key="5">
    <source>
        <dbReference type="ARBA" id="ARBA00022833"/>
    </source>
</evidence>
<keyword evidence="2" id="KW-0479">Metal-binding</keyword>
<dbReference type="InterPro" id="IPR013087">
    <property type="entry name" value="Znf_C2H2_type"/>
</dbReference>
<keyword evidence="9" id="KW-0539">Nucleus</keyword>
<evidence type="ECO:0000256" key="7">
    <source>
        <dbReference type="ARBA" id="ARBA00023125"/>
    </source>
</evidence>
<dbReference type="FunFam" id="3.30.160.60:FF:000646">
    <property type="entry name" value="Myeloid zinc finger 1"/>
    <property type="match status" value="1"/>
</dbReference>
<keyword evidence="8" id="KW-0804">Transcription</keyword>
<keyword evidence="6" id="KW-0805">Transcription regulation</keyword>
<evidence type="ECO:0000256" key="8">
    <source>
        <dbReference type="ARBA" id="ARBA00023163"/>
    </source>
</evidence>
<keyword evidence="13" id="KW-1185">Reference proteome</keyword>
<dbReference type="InterPro" id="IPR036236">
    <property type="entry name" value="Znf_C2H2_sf"/>
</dbReference>
<comment type="caution">
    <text evidence="12">The sequence shown here is derived from an EMBL/GenBank/DDBJ whole genome shotgun (WGS) entry which is preliminary data.</text>
</comment>
<dbReference type="EMBL" id="JAAAID010000056">
    <property type="protein sequence ID" value="KAG0023452.1"/>
    <property type="molecule type" value="Genomic_DNA"/>
</dbReference>
<evidence type="ECO:0000256" key="2">
    <source>
        <dbReference type="ARBA" id="ARBA00022723"/>
    </source>
</evidence>
<organism evidence="12 13">
    <name type="scientific">Entomortierella chlamydospora</name>
    <dbReference type="NCBI Taxonomy" id="101097"/>
    <lineage>
        <taxon>Eukaryota</taxon>
        <taxon>Fungi</taxon>
        <taxon>Fungi incertae sedis</taxon>
        <taxon>Mucoromycota</taxon>
        <taxon>Mortierellomycotina</taxon>
        <taxon>Mortierellomycetes</taxon>
        <taxon>Mortierellales</taxon>
        <taxon>Mortierellaceae</taxon>
        <taxon>Entomortierella</taxon>
    </lineage>
</organism>
<evidence type="ECO:0000256" key="10">
    <source>
        <dbReference type="PROSITE-ProRule" id="PRU00042"/>
    </source>
</evidence>
<sequence>MHCRIRPALAKVITIQEPSLPEMSPCCPNTLFSSKAILASASASVSSVPATLYQSDTSGFDQLSLFDEVCASAFNTPIAPHLDTPDQTPNQTPLFECVASEEFDTTGLEQLWSTAKPNVGDVSTAVQDSNLNLDLDLGLTSPALTSSPLALTNLSGQNGAVAQNPNQVNACLQAENALLDFVLFDDIAPPSPISTLLTPTMTSLSSPSFGDVKSNQEIETHELAMQLVAAAAASMTSLSSTVSAQASPFATDSSDVIGSLFSDVDLSPLVESVSPATTASSPQTSLDWMSSQLPQNFSFDSNNNLNNASTNAFLMQSSPMLPVSVTSPQLDLGLLLSLYSQQQQYQQLSLLTSTTTNPLKRKSDEIKQPGEESPRQFACTQCGRAFSRLFNLNTHKRTHDRSKARLFPCPEQGCKKSFTRKNDLQRHQISIHGVTHIYSCQKCNKPFSRRDALRRHMDLKNCEDDDEDITHNHSHSN</sequence>
<reference evidence="12" key="1">
    <citation type="journal article" date="2020" name="Fungal Divers.">
        <title>Resolving the Mortierellaceae phylogeny through synthesis of multi-gene phylogenetics and phylogenomics.</title>
        <authorList>
            <person name="Vandepol N."/>
            <person name="Liber J."/>
            <person name="Desiro A."/>
            <person name="Na H."/>
            <person name="Kennedy M."/>
            <person name="Barry K."/>
            <person name="Grigoriev I.V."/>
            <person name="Miller A.N."/>
            <person name="O'Donnell K."/>
            <person name="Stajich J.E."/>
            <person name="Bonito G."/>
        </authorList>
    </citation>
    <scope>NUCLEOTIDE SEQUENCE</scope>
    <source>
        <strain evidence="12">NRRL 2769</strain>
    </source>
</reference>
<keyword evidence="3" id="KW-0677">Repeat</keyword>
<keyword evidence="4 10" id="KW-0863">Zinc-finger</keyword>
<comment type="subcellular location">
    <subcellularLocation>
        <location evidence="1">Nucleus</location>
    </subcellularLocation>
</comment>
<dbReference type="PANTHER" id="PTHR23235:SF120">
    <property type="entry name" value="KRUPPEL-LIKE FACTOR 15"/>
    <property type="match status" value="1"/>
</dbReference>
<evidence type="ECO:0000256" key="3">
    <source>
        <dbReference type="ARBA" id="ARBA00022737"/>
    </source>
</evidence>
<feature type="domain" description="C2H2-type" evidence="11">
    <location>
        <begin position="438"/>
        <end position="465"/>
    </location>
</feature>
<feature type="domain" description="C2H2-type" evidence="11">
    <location>
        <begin position="377"/>
        <end position="404"/>
    </location>
</feature>
<dbReference type="GO" id="GO:0000981">
    <property type="term" value="F:DNA-binding transcription factor activity, RNA polymerase II-specific"/>
    <property type="evidence" value="ECO:0007669"/>
    <property type="project" value="TreeGrafter"/>
</dbReference>
<keyword evidence="5" id="KW-0862">Zinc</keyword>
<dbReference type="SMART" id="SM00355">
    <property type="entry name" value="ZnF_C2H2"/>
    <property type="match status" value="3"/>
</dbReference>
<dbReference type="GO" id="GO:0005634">
    <property type="term" value="C:nucleus"/>
    <property type="evidence" value="ECO:0007669"/>
    <property type="project" value="UniProtKB-SubCell"/>
</dbReference>
<proteinExistence type="predicted"/>
<evidence type="ECO:0000256" key="4">
    <source>
        <dbReference type="ARBA" id="ARBA00022771"/>
    </source>
</evidence>
<evidence type="ECO:0000313" key="13">
    <source>
        <dbReference type="Proteomes" id="UP000703661"/>
    </source>
</evidence>
<feature type="domain" description="C2H2-type" evidence="11">
    <location>
        <begin position="407"/>
        <end position="432"/>
    </location>
</feature>
<dbReference type="GO" id="GO:0008270">
    <property type="term" value="F:zinc ion binding"/>
    <property type="evidence" value="ECO:0007669"/>
    <property type="project" value="UniProtKB-KW"/>
</dbReference>
<evidence type="ECO:0000259" key="11">
    <source>
        <dbReference type="PROSITE" id="PS50157"/>
    </source>
</evidence>
<evidence type="ECO:0000313" key="12">
    <source>
        <dbReference type="EMBL" id="KAG0023452.1"/>
    </source>
</evidence>
<dbReference type="PROSITE" id="PS50157">
    <property type="entry name" value="ZINC_FINGER_C2H2_2"/>
    <property type="match status" value="3"/>
</dbReference>
<accession>A0A9P6T4N8</accession>